<keyword evidence="3" id="KW-1185">Reference proteome</keyword>
<accession>B3RJJ9</accession>
<dbReference type="AlphaFoldDB" id="B3RJJ9"/>
<evidence type="ECO:0000313" key="3">
    <source>
        <dbReference type="Proteomes" id="UP000009022"/>
    </source>
</evidence>
<dbReference type="InParanoid" id="B3RJJ9"/>
<gene>
    <name evidence="2" type="ORF">TRIADDRAFT_52654</name>
</gene>
<dbReference type="CTD" id="6750246"/>
<sequence>MSNDDTSERKELQSQFNRFTQQYNFLHRAIVEKERNIAQLLQEIDLVNEDNQNLTAKKQWLSQGRDLEREARNIAAEIDGDYLKSKDVMEELNRTKTVLTLESNILMDKLRLQLKSQNT</sequence>
<dbReference type="EMBL" id="DS985241">
    <property type="protein sequence ID" value="EDV29112.1"/>
    <property type="molecule type" value="Genomic_DNA"/>
</dbReference>
<dbReference type="Proteomes" id="UP000009022">
    <property type="component" value="Unassembled WGS sequence"/>
</dbReference>
<reference evidence="2 3" key="1">
    <citation type="journal article" date="2008" name="Nature">
        <title>The Trichoplax genome and the nature of placozoans.</title>
        <authorList>
            <person name="Srivastava M."/>
            <person name="Begovic E."/>
            <person name="Chapman J."/>
            <person name="Putnam N.H."/>
            <person name="Hellsten U."/>
            <person name="Kawashima T."/>
            <person name="Kuo A."/>
            <person name="Mitros T."/>
            <person name="Salamov A."/>
            <person name="Carpenter M.L."/>
            <person name="Signorovitch A.Y."/>
            <person name="Moreno M.A."/>
            <person name="Kamm K."/>
            <person name="Grimwood J."/>
            <person name="Schmutz J."/>
            <person name="Shapiro H."/>
            <person name="Grigoriev I.V."/>
            <person name="Buss L.W."/>
            <person name="Schierwater B."/>
            <person name="Dellaporta S.L."/>
            <person name="Rokhsar D.S."/>
        </authorList>
    </citation>
    <scope>NUCLEOTIDE SEQUENCE [LARGE SCALE GENOMIC DNA]</scope>
    <source>
        <strain evidence="2 3">Grell-BS-1999</strain>
    </source>
</reference>
<protein>
    <submittedName>
        <fullName evidence="2">Uncharacterized protein</fullName>
    </submittedName>
</protein>
<proteinExistence type="predicted"/>
<organism evidence="2 3">
    <name type="scientific">Trichoplax adhaerens</name>
    <name type="common">Trichoplax reptans</name>
    <dbReference type="NCBI Taxonomy" id="10228"/>
    <lineage>
        <taxon>Eukaryota</taxon>
        <taxon>Metazoa</taxon>
        <taxon>Placozoa</taxon>
        <taxon>Uniplacotomia</taxon>
        <taxon>Trichoplacea</taxon>
        <taxon>Trichoplacidae</taxon>
        <taxon>Trichoplax</taxon>
    </lineage>
</organism>
<keyword evidence="1" id="KW-0175">Coiled coil</keyword>
<dbReference type="HOGENOM" id="CLU_2064450_0_0_1"/>
<feature type="coiled-coil region" evidence="1">
    <location>
        <begin position="23"/>
        <end position="57"/>
    </location>
</feature>
<name>B3RJJ9_TRIAD</name>
<evidence type="ECO:0000313" key="2">
    <source>
        <dbReference type="EMBL" id="EDV29112.1"/>
    </source>
</evidence>
<dbReference type="GeneID" id="6750246"/>
<evidence type="ECO:0000256" key="1">
    <source>
        <dbReference type="SAM" id="Coils"/>
    </source>
</evidence>
<dbReference type="KEGG" id="tad:TRIADDRAFT_52654"/>
<dbReference type="RefSeq" id="XP_002108314.1">
    <property type="nucleotide sequence ID" value="XM_002108278.1"/>
</dbReference>